<dbReference type="InterPro" id="IPR013738">
    <property type="entry name" value="Beta_galactosidase_Trimer"/>
</dbReference>
<evidence type="ECO:0000313" key="14">
    <source>
        <dbReference type="Proteomes" id="UP000283709"/>
    </source>
</evidence>
<dbReference type="RefSeq" id="WP_120344904.1">
    <property type="nucleotide sequence ID" value="NZ_MCAS01000012.1"/>
</dbReference>
<organism evidence="13 14">
    <name type="scientific">Paraburkholderia fungorum</name>
    <dbReference type="NCBI Taxonomy" id="134537"/>
    <lineage>
        <taxon>Bacteria</taxon>
        <taxon>Pseudomonadati</taxon>
        <taxon>Pseudomonadota</taxon>
        <taxon>Betaproteobacteria</taxon>
        <taxon>Burkholderiales</taxon>
        <taxon>Burkholderiaceae</taxon>
        <taxon>Paraburkholderia</taxon>
    </lineage>
</organism>
<dbReference type="GO" id="GO:0046872">
    <property type="term" value="F:metal ion binding"/>
    <property type="evidence" value="ECO:0007669"/>
    <property type="project" value="UniProtKB-KW"/>
</dbReference>
<reference evidence="13 14" key="1">
    <citation type="submission" date="2016-07" db="EMBL/GenBank/DDBJ databases">
        <title>Genome analysis of Burkholderia fungorum ES3-20.</title>
        <authorList>
            <person name="Xu D."/>
            <person name="Yao R."/>
            <person name="Zheng S."/>
        </authorList>
    </citation>
    <scope>NUCLEOTIDE SEQUENCE [LARGE SCALE GENOMIC DNA]</scope>
    <source>
        <strain evidence="13 14">ES3-20</strain>
    </source>
</reference>
<dbReference type="Proteomes" id="UP000283709">
    <property type="component" value="Unassembled WGS sequence"/>
</dbReference>
<dbReference type="SUPFAM" id="SSF51445">
    <property type="entry name" value="(Trans)glycosidases"/>
    <property type="match status" value="1"/>
</dbReference>
<dbReference type="SUPFAM" id="SSF52317">
    <property type="entry name" value="Class I glutamine amidotransferase-like"/>
    <property type="match status" value="1"/>
</dbReference>
<dbReference type="EMBL" id="MCAS01000012">
    <property type="protein sequence ID" value="RKF46875.1"/>
    <property type="molecule type" value="Genomic_DNA"/>
</dbReference>
<dbReference type="CDD" id="cd03143">
    <property type="entry name" value="A4_beta-galactosidase_middle_domain"/>
    <property type="match status" value="1"/>
</dbReference>
<sequence>MRLGVCYYPEHWPESMWEDDARRMKALGIEQVRIAEFAWSRMEPTPGEYDWSWLDRAIDVLGAAGLQVVMCTPTATPPKWLIDRHPDILPIGADGRPRAFGSRRHYDFSSPSYFAASQRICTALAERYGKHPAVAYWQTDNEFGCHHTVVSYSPAAVERFREWLKARYQTIDALNRAWGTVFWSMEYRSFDEIDAPVATVTEAHPSHRLDYRRFASDEVARYNRMQVEIIRAHSPGRPVAHNFMQLFTEFDHYKVAADLDVAAWDSYPLGALEEQWFAPDVKARWLRSGHPDFASFNHDVYRGMSKLPFWVMEQQPGPVNWAQWNPAPLPGMVRLWSWEAFAHGAGCVSYFRWRQAPFAQEQMHAGLNTPDNRLDIGGHEAARVAGEIHAVLAANADANAAIRSKVALVYDYEAKWLFEIHPQGADFHYPRFAFEYYSALRALGLDVDIVPVDAPLDGYRLIVVPPLPVVPGDFAARLASSGAQIVLGPRTGSKTQDMQIPANLPPGALASVLPLRVWRVESMRPNVTEAVRLTHSGNAAVEDGVARHWRDFIEGAGEGEGTSGDAAETLDVRARFADGHPAYVRSGAFHYLASLFDDALTVRLFERIAGEAGLDPVPLGDSVRFSRRGALTYVFNYGDQTHKLANVADEAFVIGARAVEPQGVAVYRSGQ</sequence>
<comment type="similarity">
    <text evidence="2 8">Belongs to the glycosyl hydrolase 42 family.</text>
</comment>
<keyword evidence="6" id="KW-0862">Zinc</keyword>
<evidence type="ECO:0000256" key="7">
    <source>
        <dbReference type="ARBA" id="ARBA00023295"/>
    </source>
</evidence>
<dbReference type="Gene3D" id="3.20.20.80">
    <property type="entry name" value="Glycosidases"/>
    <property type="match status" value="1"/>
</dbReference>
<dbReference type="OrthoDB" id="9800974at2"/>
<accession>A0A3R7IMZ0</accession>
<evidence type="ECO:0000256" key="8">
    <source>
        <dbReference type="PIRNR" id="PIRNR001084"/>
    </source>
</evidence>
<dbReference type="GO" id="GO:0005975">
    <property type="term" value="P:carbohydrate metabolic process"/>
    <property type="evidence" value="ECO:0007669"/>
    <property type="project" value="InterPro"/>
</dbReference>
<dbReference type="Gene3D" id="2.60.40.1180">
    <property type="entry name" value="Golgi alpha-mannosidase II"/>
    <property type="match status" value="1"/>
</dbReference>
<dbReference type="AlphaFoldDB" id="A0A3R7IMZ0"/>
<feature type="domain" description="Beta-galactosidase trimerisation" evidence="12">
    <location>
        <begin position="405"/>
        <end position="614"/>
    </location>
</feature>
<feature type="domain" description="Glycoside hydrolase family 42 N-terminal" evidence="11">
    <location>
        <begin position="6"/>
        <end position="389"/>
    </location>
</feature>
<gene>
    <name evidence="13" type="ORF">BCY88_04615</name>
</gene>
<comment type="caution">
    <text evidence="13">The sequence shown here is derived from an EMBL/GenBank/DDBJ whole genome shotgun (WGS) entry which is preliminary data.</text>
</comment>
<feature type="binding site" evidence="10">
    <location>
        <position position="141"/>
    </location>
    <ligand>
        <name>substrate</name>
    </ligand>
</feature>
<name>A0A3R7IMZ0_9BURK</name>
<dbReference type="PIRSF" id="PIRSF001084">
    <property type="entry name" value="B-galactosidase"/>
    <property type="match status" value="1"/>
</dbReference>
<dbReference type="PANTHER" id="PTHR36447:SF2">
    <property type="entry name" value="BETA-GALACTOSIDASE YESZ"/>
    <property type="match status" value="1"/>
</dbReference>
<dbReference type="InterPro" id="IPR013780">
    <property type="entry name" value="Glyco_hydro_b"/>
</dbReference>
<feature type="active site" description="Nucleophile" evidence="9">
    <location>
        <position position="313"/>
    </location>
</feature>
<keyword evidence="4" id="KW-0479">Metal-binding</keyword>
<proteinExistence type="inferred from homology"/>
<evidence type="ECO:0000259" key="12">
    <source>
        <dbReference type="Pfam" id="PF08532"/>
    </source>
</evidence>
<evidence type="ECO:0000256" key="3">
    <source>
        <dbReference type="ARBA" id="ARBA00012756"/>
    </source>
</evidence>
<dbReference type="Pfam" id="PF08532">
    <property type="entry name" value="Glyco_hydro_42M"/>
    <property type="match status" value="1"/>
</dbReference>
<dbReference type="InterPro" id="IPR013529">
    <property type="entry name" value="Glyco_hydro_42_N"/>
</dbReference>
<comment type="catalytic activity">
    <reaction evidence="1 8">
        <text>Hydrolysis of terminal non-reducing beta-D-galactose residues in beta-D-galactosides.</text>
        <dbReference type="EC" id="3.2.1.23"/>
    </reaction>
</comment>
<keyword evidence="5 8" id="KW-0378">Hydrolase</keyword>
<protein>
    <recommendedName>
        <fullName evidence="3 8">Beta-galactosidase</fullName>
        <shortName evidence="8">Beta-gal</shortName>
        <ecNumber evidence="3 8">3.2.1.23</ecNumber>
    </recommendedName>
</protein>
<evidence type="ECO:0000256" key="9">
    <source>
        <dbReference type="PIRSR" id="PIRSR001084-1"/>
    </source>
</evidence>
<dbReference type="GO" id="GO:0004565">
    <property type="term" value="F:beta-galactosidase activity"/>
    <property type="evidence" value="ECO:0007669"/>
    <property type="project" value="UniProtKB-EC"/>
</dbReference>
<dbReference type="InterPro" id="IPR017853">
    <property type="entry name" value="GH"/>
</dbReference>
<dbReference type="Gene3D" id="3.40.50.880">
    <property type="match status" value="1"/>
</dbReference>
<dbReference type="SUPFAM" id="SSF51011">
    <property type="entry name" value="Glycosyl hydrolase domain"/>
    <property type="match status" value="1"/>
</dbReference>
<dbReference type="GO" id="GO:0009341">
    <property type="term" value="C:beta-galactosidase complex"/>
    <property type="evidence" value="ECO:0007669"/>
    <property type="project" value="InterPro"/>
</dbReference>
<keyword evidence="7 8" id="KW-0326">Glycosidase</keyword>
<evidence type="ECO:0000256" key="5">
    <source>
        <dbReference type="ARBA" id="ARBA00022801"/>
    </source>
</evidence>
<evidence type="ECO:0000256" key="10">
    <source>
        <dbReference type="PIRSR" id="PIRSR001084-2"/>
    </source>
</evidence>
<dbReference type="PANTHER" id="PTHR36447">
    <property type="entry name" value="BETA-GALACTOSIDASE GANA"/>
    <property type="match status" value="1"/>
</dbReference>
<feature type="active site" description="Proton donor" evidence="9">
    <location>
        <position position="142"/>
    </location>
</feature>
<evidence type="ECO:0000256" key="6">
    <source>
        <dbReference type="ARBA" id="ARBA00022833"/>
    </source>
</evidence>
<dbReference type="Pfam" id="PF02449">
    <property type="entry name" value="Glyco_hydro_42"/>
    <property type="match status" value="1"/>
</dbReference>
<dbReference type="InterPro" id="IPR029062">
    <property type="entry name" value="Class_I_gatase-like"/>
</dbReference>
<evidence type="ECO:0000259" key="11">
    <source>
        <dbReference type="Pfam" id="PF02449"/>
    </source>
</evidence>
<evidence type="ECO:0000256" key="2">
    <source>
        <dbReference type="ARBA" id="ARBA00005940"/>
    </source>
</evidence>
<dbReference type="InterPro" id="IPR003476">
    <property type="entry name" value="Glyco_hydro_42"/>
</dbReference>
<evidence type="ECO:0000256" key="1">
    <source>
        <dbReference type="ARBA" id="ARBA00001412"/>
    </source>
</evidence>
<evidence type="ECO:0000256" key="4">
    <source>
        <dbReference type="ARBA" id="ARBA00022723"/>
    </source>
</evidence>
<evidence type="ECO:0000313" key="13">
    <source>
        <dbReference type="EMBL" id="RKF46875.1"/>
    </source>
</evidence>
<feature type="binding site" evidence="10">
    <location>
        <position position="103"/>
    </location>
    <ligand>
        <name>substrate</name>
    </ligand>
</feature>
<feature type="binding site" evidence="10">
    <location>
        <position position="321"/>
    </location>
    <ligand>
        <name>substrate</name>
    </ligand>
</feature>
<dbReference type="EC" id="3.2.1.23" evidence="3 8"/>